<evidence type="ECO:0000256" key="2">
    <source>
        <dbReference type="SAM" id="SignalP"/>
    </source>
</evidence>
<protein>
    <recommendedName>
        <fullName evidence="5">Outer membrane protein assembly factor BamD</fullName>
    </recommendedName>
</protein>
<gene>
    <name evidence="3" type="ORF">SV7mr_44200</name>
</gene>
<organism evidence="3 4">
    <name type="scientific">Stieleria bergensis</name>
    <dbReference type="NCBI Taxonomy" id="2528025"/>
    <lineage>
        <taxon>Bacteria</taxon>
        <taxon>Pseudomonadati</taxon>
        <taxon>Planctomycetota</taxon>
        <taxon>Planctomycetia</taxon>
        <taxon>Pirellulales</taxon>
        <taxon>Pirellulaceae</taxon>
        <taxon>Stieleria</taxon>
    </lineage>
</organism>
<feature type="region of interest" description="Disordered" evidence="1">
    <location>
        <begin position="51"/>
        <end position="73"/>
    </location>
</feature>
<evidence type="ECO:0000313" key="4">
    <source>
        <dbReference type="Proteomes" id="UP000315003"/>
    </source>
</evidence>
<dbReference type="Gene3D" id="1.25.40.10">
    <property type="entry name" value="Tetratricopeptide repeat domain"/>
    <property type="match status" value="2"/>
</dbReference>
<dbReference type="EMBL" id="CP036272">
    <property type="protein sequence ID" value="QDT61879.1"/>
    <property type="molecule type" value="Genomic_DNA"/>
</dbReference>
<evidence type="ECO:0000313" key="3">
    <source>
        <dbReference type="EMBL" id="QDT61879.1"/>
    </source>
</evidence>
<dbReference type="OrthoDB" id="274477at2"/>
<sequence precursor="true">MTTLTKPIQTVVHPKQKTTFASSVTRVALLLATCSFLLTASTAEAQLKLPKFPSFGSSDSDQETRPETETPQDLTESALRLIGKDERSRLERAKTDYVKADELFRQATTLPKEERGKLFKKAGQLFDDAAEEARGMALEQDALFMQGESYFFANDLIRSRDAFQQLQKEYPRNRHTDRAAARLFSISQYWLDYAQAAGDGWYKANLFDKSRPLSNLDANAIRVLDQIRYDDPTGKLADDATMAAAVQHIRNGNFQSADEFLTDLRTTFTDSEHQFLAHMLGIRCKLSLYSGPKYGDLLLQEADELVQQTRKRFPLELREPKYAEELAKSAAEVEFRKAEKLAYRARFRAKQSQYGSAANLYQELLTLHPNVPQADEAREALARIGPLPASPGRPLMFMTKVFPSSKQSPPLIMVPTGSVAGESDGDPAEPETAAPLLR</sequence>
<dbReference type="InterPro" id="IPR011990">
    <property type="entry name" value="TPR-like_helical_dom_sf"/>
</dbReference>
<name>A0A517T0F9_9BACT</name>
<feature type="region of interest" description="Disordered" evidence="1">
    <location>
        <begin position="408"/>
        <end position="438"/>
    </location>
</feature>
<proteinExistence type="predicted"/>
<dbReference type="RefSeq" id="WP_145276244.1">
    <property type="nucleotide sequence ID" value="NZ_CP036272.1"/>
</dbReference>
<evidence type="ECO:0008006" key="5">
    <source>
        <dbReference type="Google" id="ProtNLM"/>
    </source>
</evidence>
<keyword evidence="4" id="KW-1185">Reference proteome</keyword>
<dbReference type="Proteomes" id="UP000315003">
    <property type="component" value="Chromosome"/>
</dbReference>
<reference evidence="3 4" key="1">
    <citation type="submission" date="2019-02" db="EMBL/GenBank/DDBJ databases">
        <title>Deep-cultivation of Planctomycetes and their phenomic and genomic characterization uncovers novel biology.</title>
        <authorList>
            <person name="Wiegand S."/>
            <person name="Jogler M."/>
            <person name="Boedeker C."/>
            <person name="Pinto D."/>
            <person name="Vollmers J."/>
            <person name="Rivas-Marin E."/>
            <person name="Kohn T."/>
            <person name="Peeters S.H."/>
            <person name="Heuer A."/>
            <person name="Rast P."/>
            <person name="Oberbeckmann S."/>
            <person name="Bunk B."/>
            <person name="Jeske O."/>
            <person name="Meyerdierks A."/>
            <person name="Storesund J.E."/>
            <person name="Kallscheuer N."/>
            <person name="Luecker S."/>
            <person name="Lage O.M."/>
            <person name="Pohl T."/>
            <person name="Merkel B.J."/>
            <person name="Hornburger P."/>
            <person name="Mueller R.-W."/>
            <person name="Bruemmer F."/>
            <person name="Labrenz M."/>
            <person name="Spormann A.M."/>
            <person name="Op den Camp H."/>
            <person name="Overmann J."/>
            <person name="Amann R."/>
            <person name="Jetten M.S.M."/>
            <person name="Mascher T."/>
            <person name="Medema M.H."/>
            <person name="Devos D.P."/>
            <person name="Kaster A.-K."/>
            <person name="Ovreas L."/>
            <person name="Rohde M."/>
            <person name="Galperin M.Y."/>
            <person name="Jogler C."/>
        </authorList>
    </citation>
    <scope>NUCLEOTIDE SEQUENCE [LARGE SCALE GENOMIC DNA]</scope>
    <source>
        <strain evidence="3 4">SV_7m_r</strain>
    </source>
</reference>
<dbReference type="AlphaFoldDB" id="A0A517T0F9"/>
<evidence type="ECO:0000256" key="1">
    <source>
        <dbReference type="SAM" id="MobiDB-lite"/>
    </source>
</evidence>
<keyword evidence="2" id="KW-0732">Signal</keyword>
<feature type="chain" id="PRO_5021832303" description="Outer membrane protein assembly factor BamD" evidence="2">
    <location>
        <begin position="46"/>
        <end position="438"/>
    </location>
</feature>
<accession>A0A517T0F9</accession>
<feature type="signal peptide" evidence="2">
    <location>
        <begin position="1"/>
        <end position="45"/>
    </location>
</feature>